<dbReference type="PANTHER" id="PTHR47447">
    <property type="entry name" value="OS03G0856100 PROTEIN"/>
    <property type="match status" value="1"/>
</dbReference>
<evidence type="ECO:0000256" key="1">
    <source>
        <dbReference type="ARBA" id="ARBA00007626"/>
    </source>
</evidence>
<sequence length="147" mass="16627">MKLTGLDPDLVSYNLMLNGLGKSGRVEEALSLFDEMRNRGITPDLYTYNSLILNLGTVGMVEQAGKFYEELQLMGLEPNVFTYNALIRGYSVSGNSDHAYAVYKQMMAWSVLLMLEPVQRVESILAVAVDVSYSSFNETEYFMYIIY</sequence>
<evidence type="ECO:0000313" key="5">
    <source>
        <dbReference type="Proteomes" id="UP000593572"/>
    </source>
</evidence>
<evidence type="ECO:0000256" key="3">
    <source>
        <dbReference type="PROSITE-ProRule" id="PRU00708"/>
    </source>
</evidence>
<gene>
    <name evidence="4" type="ORF">Golob_009692</name>
</gene>
<dbReference type="Pfam" id="PF12854">
    <property type="entry name" value="PPR_1"/>
    <property type="match status" value="1"/>
</dbReference>
<keyword evidence="2" id="KW-0677">Repeat</keyword>
<dbReference type="PANTHER" id="PTHR47447:SF17">
    <property type="entry name" value="OS12G0638900 PROTEIN"/>
    <property type="match status" value="1"/>
</dbReference>
<dbReference type="EMBL" id="JABEZX010000009">
    <property type="protein sequence ID" value="MBA0564781.1"/>
    <property type="molecule type" value="Genomic_DNA"/>
</dbReference>
<dbReference type="InterPro" id="IPR011990">
    <property type="entry name" value="TPR-like_helical_dom_sf"/>
</dbReference>
<comment type="caution">
    <text evidence="4">The sequence shown here is derived from an EMBL/GenBank/DDBJ whole genome shotgun (WGS) entry which is preliminary data.</text>
</comment>
<dbReference type="Pfam" id="PF13041">
    <property type="entry name" value="PPR_2"/>
    <property type="match status" value="1"/>
</dbReference>
<proteinExistence type="inferred from homology"/>
<feature type="non-terminal residue" evidence="4">
    <location>
        <position position="147"/>
    </location>
</feature>
<evidence type="ECO:0000256" key="2">
    <source>
        <dbReference type="ARBA" id="ARBA00022737"/>
    </source>
</evidence>
<dbReference type="Gene3D" id="1.25.40.10">
    <property type="entry name" value="Tetratricopeptide repeat domain"/>
    <property type="match status" value="1"/>
</dbReference>
<dbReference type="AlphaFoldDB" id="A0A7J8MJ85"/>
<evidence type="ECO:0008006" key="6">
    <source>
        <dbReference type="Google" id="ProtNLM"/>
    </source>
</evidence>
<reference evidence="4 5" key="1">
    <citation type="journal article" date="2019" name="Genome Biol. Evol.">
        <title>Insights into the evolution of the New World diploid cottons (Gossypium, subgenus Houzingenia) based on genome sequencing.</title>
        <authorList>
            <person name="Grover C.E."/>
            <person name="Arick M.A. 2nd"/>
            <person name="Thrash A."/>
            <person name="Conover J.L."/>
            <person name="Sanders W.S."/>
            <person name="Peterson D.G."/>
            <person name="Frelichowski J.E."/>
            <person name="Scheffler J.A."/>
            <person name="Scheffler B.E."/>
            <person name="Wendel J.F."/>
        </authorList>
    </citation>
    <scope>NUCLEOTIDE SEQUENCE [LARGE SCALE GENOMIC DNA]</scope>
    <source>
        <strain evidence="4">157</strain>
        <tissue evidence="4">Leaf</tissue>
    </source>
</reference>
<name>A0A7J8MJ85_9ROSI</name>
<keyword evidence="5" id="KW-1185">Reference proteome</keyword>
<protein>
    <recommendedName>
        <fullName evidence="6">Pentatricopeptide repeat-containing protein</fullName>
    </recommendedName>
</protein>
<dbReference type="NCBIfam" id="TIGR00756">
    <property type="entry name" value="PPR"/>
    <property type="match status" value="3"/>
</dbReference>
<dbReference type="SUPFAM" id="SSF81901">
    <property type="entry name" value="HCP-like"/>
    <property type="match status" value="1"/>
</dbReference>
<organism evidence="4 5">
    <name type="scientific">Gossypium lobatum</name>
    <dbReference type="NCBI Taxonomy" id="34289"/>
    <lineage>
        <taxon>Eukaryota</taxon>
        <taxon>Viridiplantae</taxon>
        <taxon>Streptophyta</taxon>
        <taxon>Embryophyta</taxon>
        <taxon>Tracheophyta</taxon>
        <taxon>Spermatophyta</taxon>
        <taxon>Magnoliopsida</taxon>
        <taxon>eudicotyledons</taxon>
        <taxon>Gunneridae</taxon>
        <taxon>Pentapetalae</taxon>
        <taxon>rosids</taxon>
        <taxon>malvids</taxon>
        <taxon>Malvales</taxon>
        <taxon>Malvaceae</taxon>
        <taxon>Malvoideae</taxon>
        <taxon>Gossypium</taxon>
    </lineage>
</organism>
<dbReference type="Proteomes" id="UP000593572">
    <property type="component" value="Unassembled WGS sequence"/>
</dbReference>
<feature type="repeat" description="PPR" evidence="3">
    <location>
        <begin position="9"/>
        <end position="43"/>
    </location>
</feature>
<dbReference type="PROSITE" id="PS51375">
    <property type="entry name" value="PPR"/>
    <property type="match status" value="3"/>
</dbReference>
<feature type="repeat" description="PPR" evidence="3">
    <location>
        <begin position="44"/>
        <end position="78"/>
    </location>
</feature>
<comment type="similarity">
    <text evidence="1">Belongs to the PPR family. P subfamily.</text>
</comment>
<accession>A0A7J8MJ85</accession>
<dbReference type="InterPro" id="IPR002885">
    <property type="entry name" value="PPR_rpt"/>
</dbReference>
<evidence type="ECO:0000313" key="4">
    <source>
        <dbReference type="EMBL" id="MBA0564781.1"/>
    </source>
</evidence>
<feature type="repeat" description="PPR" evidence="3">
    <location>
        <begin position="79"/>
        <end position="113"/>
    </location>
</feature>